<sequence>MATLASMMAFLQACPLPVFLGIALVVFMKLEYTVDMVIPGMEPRDLGFHCTRWVHRYLASHPLLNSILAACNTAFVMFQMAYVLWTLFVDRRKRPAVAILFMYTFRAFLGYATQLPVPQDFLGSGLDFPVNNASFFLFFSGHVAGSVIVSMDMRRTHHHDCGSVVGFLNLLQSLRLLATRGHYSIDLAVGAGAGWACDHLAGKYEEIQQKVKDSPQDSSIAKNGVLRSIVVVVHPKPVSASTRDPKITNKLVVFFGFLEG</sequence>
<evidence type="ECO:0000313" key="4">
    <source>
        <dbReference type="Proteomes" id="UP000886520"/>
    </source>
</evidence>
<feature type="domain" description="AtPDCT1/2 transmembrane" evidence="2">
    <location>
        <begin position="45"/>
        <end position="203"/>
    </location>
</feature>
<dbReference type="InterPro" id="IPR056361">
    <property type="entry name" value="AtPDCT1_2_TM_dom"/>
</dbReference>
<dbReference type="Proteomes" id="UP000886520">
    <property type="component" value="Chromosome 8"/>
</dbReference>
<dbReference type="GO" id="GO:0004142">
    <property type="term" value="F:diacylglycerol cholinephosphotransferase activity"/>
    <property type="evidence" value="ECO:0007669"/>
    <property type="project" value="TreeGrafter"/>
</dbReference>
<organism evidence="3 4">
    <name type="scientific">Adiantum capillus-veneris</name>
    <name type="common">Maidenhair fern</name>
    <dbReference type="NCBI Taxonomy" id="13818"/>
    <lineage>
        <taxon>Eukaryota</taxon>
        <taxon>Viridiplantae</taxon>
        <taxon>Streptophyta</taxon>
        <taxon>Embryophyta</taxon>
        <taxon>Tracheophyta</taxon>
        <taxon>Polypodiopsida</taxon>
        <taxon>Polypodiidae</taxon>
        <taxon>Polypodiales</taxon>
        <taxon>Pteridineae</taxon>
        <taxon>Pteridaceae</taxon>
        <taxon>Vittarioideae</taxon>
        <taxon>Adiantum</taxon>
    </lineage>
</organism>
<protein>
    <recommendedName>
        <fullName evidence="2">AtPDCT1/2 transmembrane domain-containing protein</fullName>
    </recommendedName>
</protein>
<feature type="transmembrane region" description="Helical" evidence="1">
    <location>
        <begin position="133"/>
        <end position="151"/>
    </location>
</feature>
<keyword evidence="1" id="KW-1133">Transmembrane helix</keyword>
<evidence type="ECO:0000313" key="3">
    <source>
        <dbReference type="EMBL" id="KAI5076278.1"/>
    </source>
</evidence>
<dbReference type="AlphaFoldDB" id="A0A9D4UZ52"/>
<feature type="transmembrane region" description="Helical" evidence="1">
    <location>
        <begin position="96"/>
        <end position="113"/>
    </location>
</feature>
<evidence type="ECO:0000256" key="1">
    <source>
        <dbReference type="SAM" id="Phobius"/>
    </source>
</evidence>
<proteinExistence type="predicted"/>
<name>A0A9D4UZ52_ADICA</name>
<feature type="transmembrane region" description="Helical" evidence="1">
    <location>
        <begin position="7"/>
        <end position="28"/>
    </location>
</feature>
<dbReference type="PANTHER" id="PTHR34674">
    <property type="entry name" value="PHOSPHATIDYLCHOLINE:DIACYLGLYCEROL CHOLINEPHOSPHOTRANSFERASE 1-RELATED"/>
    <property type="match status" value="1"/>
</dbReference>
<evidence type="ECO:0000259" key="2">
    <source>
        <dbReference type="Pfam" id="PF24788"/>
    </source>
</evidence>
<dbReference type="EMBL" id="JABFUD020000008">
    <property type="protein sequence ID" value="KAI5076278.1"/>
    <property type="molecule type" value="Genomic_DNA"/>
</dbReference>
<keyword evidence="1" id="KW-0472">Membrane</keyword>
<comment type="caution">
    <text evidence="3">The sequence shown here is derived from an EMBL/GenBank/DDBJ whole genome shotgun (WGS) entry which is preliminary data.</text>
</comment>
<keyword evidence="4" id="KW-1185">Reference proteome</keyword>
<accession>A0A9D4UZ52</accession>
<keyword evidence="1" id="KW-0812">Transmembrane</keyword>
<feature type="transmembrane region" description="Helical" evidence="1">
    <location>
        <begin position="67"/>
        <end position="89"/>
    </location>
</feature>
<dbReference type="PANTHER" id="PTHR34674:SF1">
    <property type="entry name" value="PHOSPHATIDYLCHOLINE:DIACYLGLYCEROL CHOLINEPHOSPHOTRANSFERASE 1-RELATED"/>
    <property type="match status" value="1"/>
</dbReference>
<dbReference type="OrthoDB" id="1921278at2759"/>
<dbReference type="Pfam" id="PF24788">
    <property type="entry name" value="AtPDCT1_2"/>
    <property type="match status" value="1"/>
</dbReference>
<reference evidence="3" key="1">
    <citation type="submission" date="2021-01" db="EMBL/GenBank/DDBJ databases">
        <title>Adiantum capillus-veneris genome.</title>
        <authorList>
            <person name="Fang Y."/>
            <person name="Liao Q."/>
        </authorList>
    </citation>
    <scope>NUCLEOTIDE SEQUENCE</scope>
    <source>
        <strain evidence="3">H3</strain>
        <tissue evidence="3">Leaf</tissue>
    </source>
</reference>
<dbReference type="InterPro" id="IPR055311">
    <property type="entry name" value="PDCT1/2-like"/>
</dbReference>
<gene>
    <name evidence="3" type="ORF">GOP47_0008343</name>
</gene>